<sequence length="892" mass="103554">MDFSFRNLKKFVSENLLFEESQNSNDNSLYNQQYSKGSSGEKEILNQNFPRNTSKLSYDILLYIFEIINSRPEQREDLINCVQVCKFWSFIVSGIIWKDITLNNKTLNISWILGISKRRERIQNSLDSEKYVQTGRYTTAFGVRIPLLQFNEIIPSIVNYSKNNELFKKNIPLVSYINLIRTLILSSSYSQYFNDNKLLSPAYSIFQNCDITKNNYDKEKSKNNSALKSHISMYLNSSPDARKKLEYEFMKMKTEYEYDISQDEAEARIIKECSPNVRSLILQSEFISPNLAKTLIKYIKNIKYLNIVDCVVENNGFIQKLAGEIKFTLEELSASLKSYGSYMRYPINPNELLYEINNFKKLKKLHISNYLEHDVFTNIMKKLKIDLENRNNTSNNNINGTERGLETSRFGVGDRNTMRANFLRYQTLYSTARAESTQSYNINPMSMNNMNINNNSNSSLLSDKDYINIEENYLPNIEELELICYRRIEHEKSNLFLLSNLFSSKTLSYLTIKPLQGGTMCNSLANFLIRASNLKYLSFYIANPEITDDVEVQGDLPENRRLSSVFDRSLFINRRLSIASSFDNTPISPVSSSPSFNRSIISELEIIGSYSSLNLKKLELEWEEFGEDFSSLEKCLVDINMRIERRKQRLQQYLDHPSEKYPLSLSSIKLNVPSGIRQLVFHSLTVNNSEKLFKLLNLIPTLSSLTILPKYDDTDRKVLSESVNQLLNSFSYSFVNETSKYFEQWVDSNEVGKRQVDQQDSSGHSTINYENLKAIFLGISFILPEDIKIIAQSCPSLKELHLFRAGSLNYNDKSFIAWELFRKQMSQLILKQDTNNNDSSSTSSESYNIGDKYILNFCRINEPSLHIYLNSDKIFKWIREQPPTTFIYDNIN</sequence>
<keyword evidence="2" id="KW-1185">Reference proteome</keyword>
<reference evidence="1 2" key="1">
    <citation type="submission" date="2016-08" db="EMBL/GenBank/DDBJ databases">
        <title>A Parts List for Fungal Cellulosomes Revealed by Comparative Genomics.</title>
        <authorList>
            <consortium name="DOE Joint Genome Institute"/>
            <person name="Haitjema C.H."/>
            <person name="Gilmore S.P."/>
            <person name="Henske J.K."/>
            <person name="Solomon K.V."/>
            <person name="De Groot R."/>
            <person name="Kuo A."/>
            <person name="Mondo S.J."/>
            <person name="Salamov A.A."/>
            <person name="Labutti K."/>
            <person name="Zhao Z."/>
            <person name="Chiniquy J."/>
            <person name="Barry K."/>
            <person name="Brewer H.M."/>
            <person name="Purvine S.O."/>
            <person name="Wright A.T."/>
            <person name="Boxma B."/>
            <person name="Van Alen T."/>
            <person name="Hackstein J.H."/>
            <person name="Baker S.E."/>
            <person name="Grigoriev I.V."/>
            <person name="O'Malley M.A."/>
        </authorList>
    </citation>
    <scope>NUCLEOTIDE SEQUENCE [LARGE SCALE GENOMIC DNA]</scope>
    <source>
        <strain evidence="1 2">G1</strain>
    </source>
</reference>
<organism evidence="1 2">
    <name type="scientific">Neocallimastix californiae</name>
    <dbReference type="NCBI Taxonomy" id="1754190"/>
    <lineage>
        <taxon>Eukaryota</taxon>
        <taxon>Fungi</taxon>
        <taxon>Fungi incertae sedis</taxon>
        <taxon>Chytridiomycota</taxon>
        <taxon>Chytridiomycota incertae sedis</taxon>
        <taxon>Neocallimastigomycetes</taxon>
        <taxon>Neocallimastigales</taxon>
        <taxon>Neocallimastigaceae</taxon>
        <taxon>Neocallimastix</taxon>
    </lineage>
</organism>
<evidence type="ECO:0000313" key="2">
    <source>
        <dbReference type="Proteomes" id="UP000193920"/>
    </source>
</evidence>
<name>A0A1Y2B7N3_9FUNG</name>
<accession>A0A1Y2B7N3</accession>
<dbReference type="OrthoDB" id="2522283at2759"/>
<comment type="caution">
    <text evidence="1">The sequence shown here is derived from an EMBL/GenBank/DDBJ whole genome shotgun (WGS) entry which is preliminary data.</text>
</comment>
<dbReference type="Proteomes" id="UP000193920">
    <property type="component" value="Unassembled WGS sequence"/>
</dbReference>
<evidence type="ECO:0008006" key="3">
    <source>
        <dbReference type="Google" id="ProtNLM"/>
    </source>
</evidence>
<dbReference type="AlphaFoldDB" id="A0A1Y2B7N3"/>
<protein>
    <recommendedName>
        <fullName evidence="3">F-box domain-containing protein</fullName>
    </recommendedName>
</protein>
<dbReference type="EMBL" id="MCOG01000172">
    <property type="protein sequence ID" value="ORY30848.1"/>
    <property type="molecule type" value="Genomic_DNA"/>
</dbReference>
<gene>
    <name evidence="1" type="ORF">LY90DRAFT_673735</name>
</gene>
<proteinExistence type="predicted"/>
<dbReference type="InterPro" id="IPR036047">
    <property type="entry name" value="F-box-like_dom_sf"/>
</dbReference>
<dbReference type="CDD" id="cd09917">
    <property type="entry name" value="F-box_SF"/>
    <property type="match status" value="1"/>
</dbReference>
<dbReference type="SUPFAM" id="SSF81383">
    <property type="entry name" value="F-box domain"/>
    <property type="match status" value="1"/>
</dbReference>
<evidence type="ECO:0000313" key="1">
    <source>
        <dbReference type="EMBL" id="ORY30848.1"/>
    </source>
</evidence>